<accession>A0A151AB70</accession>
<dbReference type="PATRIC" id="fig|1008153.3.peg.3149"/>
<dbReference type="Proteomes" id="UP000075321">
    <property type="component" value="Unassembled WGS sequence"/>
</dbReference>
<evidence type="ECO:0000313" key="2">
    <source>
        <dbReference type="EMBL" id="KYH24946.1"/>
    </source>
</evidence>
<dbReference type="InterPro" id="IPR006311">
    <property type="entry name" value="TAT_signal"/>
</dbReference>
<keyword evidence="3" id="KW-1185">Reference proteome</keyword>
<reference evidence="2 3" key="1">
    <citation type="submission" date="2016-02" db="EMBL/GenBank/DDBJ databases">
        <title>Genome sequence of Halalkalicoccus paucihalophilus DSM 24557.</title>
        <authorList>
            <person name="Poehlein A."/>
            <person name="Daniel R."/>
        </authorList>
    </citation>
    <scope>NUCLEOTIDE SEQUENCE [LARGE SCALE GENOMIC DNA]</scope>
    <source>
        <strain evidence="2 3">DSM 24557</strain>
    </source>
</reference>
<gene>
    <name evidence="2" type="ORF">HAPAU_30380</name>
</gene>
<comment type="caution">
    <text evidence="2">The sequence shown here is derived from an EMBL/GenBank/DDBJ whole genome shotgun (WGS) entry which is preliminary data.</text>
</comment>
<feature type="region of interest" description="Disordered" evidence="1">
    <location>
        <begin position="34"/>
        <end position="68"/>
    </location>
</feature>
<dbReference type="EMBL" id="LTAZ01000011">
    <property type="protein sequence ID" value="KYH24946.1"/>
    <property type="molecule type" value="Genomic_DNA"/>
</dbReference>
<evidence type="ECO:0000256" key="1">
    <source>
        <dbReference type="SAM" id="MobiDB-lite"/>
    </source>
</evidence>
<protein>
    <submittedName>
        <fullName evidence="2">Uncharacterized protein</fullName>
    </submittedName>
</protein>
<feature type="compositionally biased region" description="Basic and acidic residues" evidence="1">
    <location>
        <begin position="42"/>
        <end position="55"/>
    </location>
</feature>
<feature type="compositionally biased region" description="Basic residues" evidence="1">
    <location>
        <begin position="56"/>
        <end position="66"/>
    </location>
</feature>
<dbReference type="RefSeq" id="WP_066384211.1">
    <property type="nucleotide sequence ID" value="NZ_LTAZ01000011.1"/>
</dbReference>
<sequence>MDMEGPDRNDDATRRTLLKVLAAAGLTGTGIAATSGSAAAHGSDHKKDWCDDEDHHHHKKGHGKGHGKFDKDYHRYKCKLKRDGEIVDECDAVDECEVGDDVTYTGTLLVTAVELSDDNEVLVSGELQGTLDGDSSEEIEETFEDVSIGTLQEIFTVRPADDPEDCPILEINIGGLCLELLGLQVQLETIEIDPVGIIGEDNLVSDLLCDLLRRLSF</sequence>
<dbReference type="AlphaFoldDB" id="A0A151AB70"/>
<dbReference type="OrthoDB" id="380281at2157"/>
<name>A0A151AB70_9EURY</name>
<dbReference type="PROSITE" id="PS51318">
    <property type="entry name" value="TAT"/>
    <property type="match status" value="1"/>
</dbReference>
<proteinExistence type="predicted"/>
<evidence type="ECO:0000313" key="3">
    <source>
        <dbReference type="Proteomes" id="UP000075321"/>
    </source>
</evidence>
<organism evidence="2 3">
    <name type="scientific">Halalkalicoccus paucihalophilus</name>
    <dbReference type="NCBI Taxonomy" id="1008153"/>
    <lineage>
        <taxon>Archaea</taxon>
        <taxon>Methanobacteriati</taxon>
        <taxon>Methanobacteriota</taxon>
        <taxon>Stenosarchaea group</taxon>
        <taxon>Halobacteria</taxon>
        <taxon>Halobacteriales</taxon>
        <taxon>Halococcaceae</taxon>
        <taxon>Halalkalicoccus</taxon>
    </lineage>
</organism>